<evidence type="ECO:0000256" key="8">
    <source>
        <dbReference type="SAM" id="Phobius"/>
    </source>
</evidence>
<evidence type="ECO:0000256" key="3">
    <source>
        <dbReference type="ARBA" id="ARBA00022449"/>
    </source>
</evidence>
<keyword evidence="10" id="KW-1185">Reference proteome</keyword>
<evidence type="ECO:0000313" key="10">
    <source>
        <dbReference type="Proteomes" id="UP000095280"/>
    </source>
</evidence>
<comment type="subcellular location">
    <subcellularLocation>
        <location evidence="1">Membrane</location>
        <topology evidence="1">Multi-pass membrane protein</topology>
    </subcellularLocation>
</comment>
<evidence type="ECO:0000256" key="5">
    <source>
        <dbReference type="ARBA" id="ARBA00022692"/>
    </source>
</evidence>
<dbReference type="InterPro" id="IPR044880">
    <property type="entry name" value="NCX_ion-bd_dom_sf"/>
</dbReference>
<dbReference type="PANTHER" id="PTHR12266">
    <property type="entry name" value="NA+/CA2+ K+ INDEPENDENT EXCHANGER"/>
    <property type="match status" value="1"/>
</dbReference>
<keyword evidence="4" id="KW-0406">Ion transport</keyword>
<dbReference type="AlphaFoldDB" id="A0A1I8F6Q4"/>
<dbReference type="Gene3D" id="1.20.1420.30">
    <property type="entry name" value="NCX, central ion-binding region"/>
    <property type="match status" value="1"/>
</dbReference>
<feature type="transmembrane region" description="Helical" evidence="8">
    <location>
        <begin position="180"/>
        <end position="200"/>
    </location>
</feature>
<sequence>PLPRQPHDVTGPAAADIWRGRLRQLFGVSPTPQPGASLCVQLRRATPSPHLCARWPDWAKPLYLAALRNMAAAPICNSGHYGRQFLLPVAHGSATTSPASPLLAFGNGAPDIFSSLAAVLQSDSGDASLAFGALLGAGVFVTTVVAGVVQWRRPLLKDLVFYLAALYLAFYAIYRGRINLAEAVCFLGLYLAFSSPWFRGSFASYARRRRHGHRRPHPHGAAIGVNSPADQLTGAAAGSYGEAGAPCCTPTLPTSCKGGRVGVSSSGSVGAATVNDGLLYT</sequence>
<evidence type="ECO:0000256" key="4">
    <source>
        <dbReference type="ARBA" id="ARBA00022568"/>
    </source>
</evidence>
<dbReference type="WBParaSite" id="maker-unitig_21262-snap-gene-0.1-mRNA-1">
    <property type="protein sequence ID" value="maker-unitig_21262-snap-gene-0.1-mRNA-1"/>
    <property type="gene ID" value="maker-unitig_21262-snap-gene-0.1"/>
</dbReference>
<keyword evidence="4" id="KW-0106">Calcium</keyword>
<protein>
    <submittedName>
        <fullName evidence="11">Na_Ca_ex domain-containing protein</fullName>
    </submittedName>
</protein>
<keyword evidence="2" id="KW-0813">Transport</keyword>
<keyword evidence="6 8" id="KW-1133">Transmembrane helix</keyword>
<reference evidence="11" key="1">
    <citation type="submission" date="2016-11" db="UniProtKB">
        <authorList>
            <consortium name="WormBaseParasite"/>
        </authorList>
    </citation>
    <scope>IDENTIFICATION</scope>
</reference>
<dbReference type="Proteomes" id="UP000095280">
    <property type="component" value="Unplaced"/>
</dbReference>
<evidence type="ECO:0000256" key="7">
    <source>
        <dbReference type="ARBA" id="ARBA00023136"/>
    </source>
</evidence>
<evidence type="ECO:0000256" key="1">
    <source>
        <dbReference type="ARBA" id="ARBA00004141"/>
    </source>
</evidence>
<keyword evidence="7 8" id="KW-0472">Membrane</keyword>
<dbReference type="PANTHER" id="PTHR12266:SF0">
    <property type="entry name" value="MITOCHONDRIAL SODIUM_CALCIUM EXCHANGER PROTEIN"/>
    <property type="match status" value="1"/>
</dbReference>
<dbReference type="Pfam" id="PF01699">
    <property type="entry name" value="Na_Ca_ex"/>
    <property type="match status" value="1"/>
</dbReference>
<feature type="transmembrane region" description="Helical" evidence="8">
    <location>
        <begin position="129"/>
        <end position="149"/>
    </location>
</feature>
<name>A0A1I8F6Q4_9PLAT</name>
<evidence type="ECO:0000313" key="11">
    <source>
        <dbReference type="WBParaSite" id="maker-unitig_21262-snap-gene-0.1-mRNA-1"/>
    </source>
</evidence>
<keyword evidence="5 8" id="KW-0812">Transmembrane</keyword>
<feature type="domain" description="Sodium/calcium exchanger membrane region" evidence="9">
    <location>
        <begin position="102"/>
        <end position="193"/>
    </location>
</feature>
<proteinExistence type="predicted"/>
<accession>A0A1I8F6Q4</accession>
<evidence type="ECO:0000259" key="9">
    <source>
        <dbReference type="Pfam" id="PF01699"/>
    </source>
</evidence>
<keyword evidence="3" id="KW-0050">Antiport</keyword>
<dbReference type="GO" id="GO:0006874">
    <property type="term" value="P:intracellular calcium ion homeostasis"/>
    <property type="evidence" value="ECO:0007669"/>
    <property type="project" value="TreeGrafter"/>
</dbReference>
<feature type="transmembrane region" description="Helical" evidence="8">
    <location>
        <begin position="156"/>
        <end position="174"/>
    </location>
</feature>
<evidence type="ECO:0000256" key="6">
    <source>
        <dbReference type="ARBA" id="ARBA00022989"/>
    </source>
</evidence>
<organism evidence="10 11">
    <name type="scientific">Macrostomum lignano</name>
    <dbReference type="NCBI Taxonomy" id="282301"/>
    <lineage>
        <taxon>Eukaryota</taxon>
        <taxon>Metazoa</taxon>
        <taxon>Spiralia</taxon>
        <taxon>Lophotrochozoa</taxon>
        <taxon>Platyhelminthes</taxon>
        <taxon>Rhabditophora</taxon>
        <taxon>Macrostomorpha</taxon>
        <taxon>Macrostomida</taxon>
        <taxon>Macrostomidae</taxon>
        <taxon>Macrostomum</taxon>
    </lineage>
</organism>
<dbReference type="GO" id="GO:0016020">
    <property type="term" value="C:membrane"/>
    <property type="evidence" value="ECO:0007669"/>
    <property type="project" value="UniProtKB-SubCell"/>
</dbReference>
<evidence type="ECO:0000256" key="2">
    <source>
        <dbReference type="ARBA" id="ARBA00022448"/>
    </source>
</evidence>
<dbReference type="InterPro" id="IPR004837">
    <property type="entry name" value="NaCa_Exmemb"/>
</dbReference>
<dbReference type="GO" id="GO:0005432">
    <property type="term" value="F:calcium:sodium antiporter activity"/>
    <property type="evidence" value="ECO:0007669"/>
    <property type="project" value="TreeGrafter"/>
</dbReference>
<dbReference type="InterPro" id="IPR051359">
    <property type="entry name" value="CaCA_antiporter"/>
</dbReference>
<keyword evidence="4" id="KW-0109">Calcium transport</keyword>